<name>A0AAW0J7U9_QUESU</name>
<organism evidence="7 8">
    <name type="scientific">Quercus suber</name>
    <name type="common">Cork oak</name>
    <dbReference type="NCBI Taxonomy" id="58331"/>
    <lineage>
        <taxon>Eukaryota</taxon>
        <taxon>Viridiplantae</taxon>
        <taxon>Streptophyta</taxon>
        <taxon>Embryophyta</taxon>
        <taxon>Tracheophyta</taxon>
        <taxon>Spermatophyta</taxon>
        <taxon>Magnoliopsida</taxon>
        <taxon>eudicotyledons</taxon>
        <taxon>Gunneridae</taxon>
        <taxon>Pentapetalae</taxon>
        <taxon>rosids</taxon>
        <taxon>fabids</taxon>
        <taxon>Fagales</taxon>
        <taxon>Fagaceae</taxon>
        <taxon>Quercus</taxon>
    </lineage>
</organism>
<accession>A0AAW0J7U9</accession>
<dbReference type="AlphaFoldDB" id="A0AAW0J7U9"/>
<dbReference type="SMART" id="SM00744">
    <property type="entry name" value="RINGv"/>
    <property type="match status" value="1"/>
</dbReference>
<dbReference type="PANTHER" id="PTHR23012:SF175">
    <property type="entry name" value="RING_FYVE_PHD ZINC FINGER SUPERFAMILY PROTEIN"/>
    <property type="match status" value="1"/>
</dbReference>
<dbReference type="InterPro" id="IPR013083">
    <property type="entry name" value="Znf_RING/FYVE/PHD"/>
</dbReference>
<dbReference type="GO" id="GO:0016567">
    <property type="term" value="P:protein ubiquitination"/>
    <property type="evidence" value="ECO:0007669"/>
    <property type="project" value="TreeGrafter"/>
</dbReference>
<dbReference type="SUPFAM" id="SSF57850">
    <property type="entry name" value="RING/U-box"/>
    <property type="match status" value="1"/>
</dbReference>
<dbReference type="InterPro" id="IPR011016">
    <property type="entry name" value="Znf_RING-CH"/>
</dbReference>
<dbReference type="Proteomes" id="UP000237347">
    <property type="component" value="Unassembled WGS sequence"/>
</dbReference>
<gene>
    <name evidence="7" type="primary">SUD1_1</name>
    <name evidence="7" type="ORF">CFP56_036034</name>
</gene>
<dbReference type="PANTHER" id="PTHR23012">
    <property type="entry name" value="RING/FYVE/PHD ZINC FINGER DOMAIN-CONTAINING"/>
    <property type="match status" value="1"/>
</dbReference>
<feature type="region of interest" description="Disordered" evidence="4">
    <location>
        <begin position="14"/>
        <end position="70"/>
    </location>
</feature>
<dbReference type="GO" id="GO:0004842">
    <property type="term" value="F:ubiquitin-protein transferase activity"/>
    <property type="evidence" value="ECO:0007669"/>
    <property type="project" value="TreeGrafter"/>
</dbReference>
<keyword evidence="5" id="KW-0812">Transmembrane</keyword>
<dbReference type="FunFam" id="3.30.40.10:FF:000146">
    <property type="entry name" value="RING/FYVE/PHD zinc finger protein"/>
    <property type="match status" value="1"/>
</dbReference>
<dbReference type="PROSITE" id="PS51292">
    <property type="entry name" value="ZF_RING_CH"/>
    <property type="match status" value="1"/>
</dbReference>
<dbReference type="GO" id="GO:0016020">
    <property type="term" value="C:membrane"/>
    <property type="evidence" value="ECO:0007669"/>
    <property type="project" value="TreeGrafter"/>
</dbReference>
<proteinExistence type="predicted"/>
<evidence type="ECO:0000259" key="6">
    <source>
        <dbReference type="PROSITE" id="PS51292"/>
    </source>
</evidence>
<keyword evidence="3" id="KW-0862">Zinc</keyword>
<protein>
    <submittedName>
        <fullName evidence="7">E3 ubiquitin ligase sud1</fullName>
    </submittedName>
</protein>
<evidence type="ECO:0000313" key="8">
    <source>
        <dbReference type="Proteomes" id="UP000237347"/>
    </source>
</evidence>
<evidence type="ECO:0000256" key="4">
    <source>
        <dbReference type="SAM" id="MobiDB-lite"/>
    </source>
</evidence>
<evidence type="ECO:0000256" key="5">
    <source>
        <dbReference type="SAM" id="Phobius"/>
    </source>
</evidence>
<dbReference type="InterPro" id="IPR033275">
    <property type="entry name" value="MARCH-like"/>
</dbReference>
<dbReference type="GO" id="GO:0008270">
    <property type="term" value="F:zinc ion binding"/>
    <property type="evidence" value="ECO:0007669"/>
    <property type="project" value="UniProtKB-KW"/>
</dbReference>
<dbReference type="EMBL" id="PKMF04000652">
    <property type="protein sequence ID" value="KAK7822864.1"/>
    <property type="molecule type" value="Genomic_DNA"/>
</dbReference>
<dbReference type="CDD" id="cd16495">
    <property type="entry name" value="RING_CH-C4HC3_MARCH"/>
    <property type="match status" value="1"/>
</dbReference>
<evidence type="ECO:0000256" key="2">
    <source>
        <dbReference type="ARBA" id="ARBA00022771"/>
    </source>
</evidence>
<evidence type="ECO:0000256" key="3">
    <source>
        <dbReference type="ARBA" id="ARBA00022833"/>
    </source>
</evidence>
<comment type="caution">
    <text evidence="7">The sequence shown here is derived from an EMBL/GenBank/DDBJ whole genome shotgun (WGS) entry which is preliminary data.</text>
</comment>
<keyword evidence="2" id="KW-0863">Zinc-finger</keyword>
<keyword evidence="5" id="KW-0472">Membrane</keyword>
<feature type="transmembrane region" description="Helical" evidence="5">
    <location>
        <begin position="193"/>
        <end position="216"/>
    </location>
</feature>
<feature type="domain" description="RING-CH-type" evidence="6">
    <location>
        <begin position="69"/>
        <end position="129"/>
    </location>
</feature>
<dbReference type="InterPro" id="IPR022143">
    <property type="entry name" value="DUF3675"/>
</dbReference>
<evidence type="ECO:0000256" key="1">
    <source>
        <dbReference type="ARBA" id="ARBA00022723"/>
    </source>
</evidence>
<reference evidence="7 8" key="1">
    <citation type="journal article" date="2018" name="Sci. Data">
        <title>The draft genome sequence of cork oak.</title>
        <authorList>
            <person name="Ramos A.M."/>
            <person name="Usie A."/>
            <person name="Barbosa P."/>
            <person name="Barros P.M."/>
            <person name="Capote T."/>
            <person name="Chaves I."/>
            <person name="Simoes F."/>
            <person name="Abreu I."/>
            <person name="Carrasquinho I."/>
            <person name="Faro C."/>
            <person name="Guimaraes J.B."/>
            <person name="Mendonca D."/>
            <person name="Nobrega F."/>
            <person name="Rodrigues L."/>
            <person name="Saibo N.J.M."/>
            <person name="Varela M.C."/>
            <person name="Egas C."/>
            <person name="Matos J."/>
            <person name="Miguel C.M."/>
            <person name="Oliveira M.M."/>
            <person name="Ricardo C.P."/>
            <person name="Goncalves S."/>
        </authorList>
    </citation>
    <scope>NUCLEOTIDE SEQUENCE [LARGE SCALE GENOMIC DNA]</scope>
    <source>
        <strain evidence="8">cv. HL8</strain>
    </source>
</reference>
<dbReference type="Gene3D" id="3.30.40.10">
    <property type="entry name" value="Zinc/RING finger domain, C3HC4 (zinc finger)"/>
    <property type="match status" value="1"/>
</dbReference>
<sequence length="265" mass="28783">MSDHLVLYVDRLVRPAEEVGSSSGPSSSPEIAGPSCDDHDHDHGDDDERIEVCSDGSDGDEEEGEGEKKPLMEMAECRICQEEDSVSNLENPCACSGSLKYAHRKCVQHWCNEKGDITCEICHQPYQPDYTAPPRPEETAINIGGGWTISGTPLDLSDPRILAIAEAERTFLEAEYDEYASSNASGAAFCRSAALILFLLRAAGFLLPCYIMAWAISILQRRRQRQEAAALAATQVAIVLQSGQGRGLQFSLAPGATMPSHQEPV</sequence>
<feature type="compositionally biased region" description="Low complexity" evidence="4">
    <location>
        <begin position="18"/>
        <end position="35"/>
    </location>
</feature>
<evidence type="ECO:0000313" key="7">
    <source>
        <dbReference type="EMBL" id="KAK7822864.1"/>
    </source>
</evidence>
<keyword evidence="8" id="KW-1185">Reference proteome</keyword>
<feature type="compositionally biased region" description="Basic and acidic residues" evidence="4">
    <location>
        <begin position="36"/>
        <end position="52"/>
    </location>
</feature>
<keyword evidence="5" id="KW-1133">Transmembrane helix</keyword>
<dbReference type="Pfam" id="PF12428">
    <property type="entry name" value="DUF3675"/>
    <property type="match status" value="1"/>
</dbReference>
<dbReference type="Pfam" id="PF12906">
    <property type="entry name" value="RINGv"/>
    <property type="match status" value="1"/>
</dbReference>
<keyword evidence="1" id="KW-0479">Metal-binding</keyword>